<keyword evidence="8" id="KW-0418">Kinase</keyword>
<dbReference type="AlphaFoldDB" id="A0A174R7N0"/>
<evidence type="ECO:0000256" key="10">
    <source>
        <dbReference type="ARBA" id="ARBA00022989"/>
    </source>
</evidence>
<evidence type="ECO:0000256" key="11">
    <source>
        <dbReference type="ARBA" id="ARBA00023012"/>
    </source>
</evidence>
<dbReference type="EC" id="2.7.13.3" evidence="3"/>
<evidence type="ECO:0000256" key="1">
    <source>
        <dbReference type="ARBA" id="ARBA00000085"/>
    </source>
</evidence>
<evidence type="ECO:0000313" key="14">
    <source>
        <dbReference type="EMBL" id="OBY12432.1"/>
    </source>
</evidence>
<evidence type="ECO:0000256" key="4">
    <source>
        <dbReference type="ARBA" id="ARBA00022553"/>
    </source>
</evidence>
<comment type="subcellular location">
    <subcellularLocation>
        <location evidence="2">Membrane</location>
    </subcellularLocation>
</comment>
<dbReference type="InterPro" id="IPR036097">
    <property type="entry name" value="HisK_dim/P_sf"/>
</dbReference>
<dbReference type="InterPro" id="IPR050351">
    <property type="entry name" value="BphY/WalK/GraS-like"/>
</dbReference>
<feature type="domain" description="Histidine kinase" evidence="13">
    <location>
        <begin position="92"/>
        <end position="310"/>
    </location>
</feature>
<keyword evidence="7" id="KW-0547">Nucleotide-binding</keyword>
<dbReference type="RefSeq" id="WP_055183561.1">
    <property type="nucleotide sequence ID" value="NZ_CABJAZ010000003.1"/>
</dbReference>
<dbReference type="GO" id="GO:0016036">
    <property type="term" value="P:cellular response to phosphate starvation"/>
    <property type="evidence" value="ECO:0007669"/>
    <property type="project" value="TreeGrafter"/>
</dbReference>
<dbReference type="EMBL" id="MAPZ01000009">
    <property type="protein sequence ID" value="OBY12432.1"/>
    <property type="molecule type" value="Genomic_DNA"/>
</dbReference>
<dbReference type="SUPFAM" id="SSF55874">
    <property type="entry name" value="ATPase domain of HSP90 chaperone/DNA topoisomerase II/histidine kinase"/>
    <property type="match status" value="1"/>
</dbReference>
<dbReference type="Proteomes" id="UP000092714">
    <property type="component" value="Unassembled WGS sequence"/>
</dbReference>
<dbReference type="Pfam" id="PF00512">
    <property type="entry name" value="HisKA"/>
    <property type="match status" value="1"/>
</dbReference>
<evidence type="ECO:0000256" key="9">
    <source>
        <dbReference type="ARBA" id="ARBA00022840"/>
    </source>
</evidence>
<dbReference type="PANTHER" id="PTHR45453:SF1">
    <property type="entry name" value="PHOSPHATE REGULON SENSOR PROTEIN PHOR"/>
    <property type="match status" value="1"/>
</dbReference>
<dbReference type="Gene3D" id="3.30.565.10">
    <property type="entry name" value="Histidine kinase-like ATPase, C-terminal domain"/>
    <property type="match status" value="1"/>
</dbReference>
<dbReference type="SUPFAM" id="SSF47384">
    <property type="entry name" value="Homodimeric domain of signal transducing histidine kinase"/>
    <property type="match status" value="1"/>
</dbReference>
<evidence type="ECO:0000256" key="5">
    <source>
        <dbReference type="ARBA" id="ARBA00022679"/>
    </source>
</evidence>
<dbReference type="GO" id="GO:0005886">
    <property type="term" value="C:plasma membrane"/>
    <property type="evidence" value="ECO:0007669"/>
    <property type="project" value="TreeGrafter"/>
</dbReference>
<dbReference type="GO" id="GO:0005524">
    <property type="term" value="F:ATP binding"/>
    <property type="evidence" value="ECO:0007669"/>
    <property type="project" value="UniProtKB-KW"/>
</dbReference>
<accession>A0A174R7N0</accession>
<keyword evidence="15" id="KW-1185">Reference proteome</keyword>
<comment type="caution">
    <text evidence="14">The sequence shown here is derived from an EMBL/GenBank/DDBJ whole genome shotgun (WGS) entry which is preliminary data.</text>
</comment>
<evidence type="ECO:0000256" key="3">
    <source>
        <dbReference type="ARBA" id="ARBA00012438"/>
    </source>
</evidence>
<dbReference type="PANTHER" id="PTHR45453">
    <property type="entry name" value="PHOSPHATE REGULON SENSOR PROTEIN PHOR"/>
    <property type="match status" value="1"/>
</dbReference>
<organism evidence="14 15">
    <name type="scientific">Clostridium paraputrificum</name>
    <dbReference type="NCBI Taxonomy" id="29363"/>
    <lineage>
        <taxon>Bacteria</taxon>
        <taxon>Bacillati</taxon>
        <taxon>Bacillota</taxon>
        <taxon>Clostridia</taxon>
        <taxon>Eubacteriales</taxon>
        <taxon>Clostridiaceae</taxon>
        <taxon>Clostridium</taxon>
    </lineage>
</organism>
<dbReference type="SMART" id="SM00387">
    <property type="entry name" value="HATPase_c"/>
    <property type="match status" value="1"/>
</dbReference>
<dbReference type="FunFam" id="3.30.565.10:FF:000013">
    <property type="entry name" value="Two-component sensor histidine kinase"/>
    <property type="match status" value="1"/>
</dbReference>
<dbReference type="Gene3D" id="1.10.287.130">
    <property type="match status" value="1"/>
</dbReference>
<evidence type="ECO:0000256" key="2">
    <source>
        <dbReference type="ARBA" id="ARBA00004370"/>
    </source>
</evidence>
<reference evidence="14 15" key="1">
    <citation type="submission" date="2016-06" db="EMBL/GenBank/DDBJ databases">
        <authorList>
            <person name="Kjaerup R.B."/>
            <person name="Dalgaard T.S."/>
            <person name="Juul-Madsen H.R."/>
        </authorList>
    </citation>
    <scope>NUCLEOTIDE SEQUENCE [LARGE SCALE GENOMIC DNA]</scope>
    <source>
        <strain evidence="14 15">373-A1</strain>
    </source>
</reference>
<evidence type="ECO:0000256" key="7">
    <source>
        <dbReference type="ARBA" id="ARBA00022741"/>
    </source>
</evidence>
<keyword evidence="5" id="KW-0808">Transferase</keyword>
<evidence type="ECO:0000256" key="6">
    <source>
        <dbReference type="ARBA" id="ARBA00022692"/>
    </source>
</evidence>
<dbReference type="InterPro" id="IPR003594">
    <property type="entry name" value="HATPase_dom"/>
</dbReference>
<protein>
    <recommendedName>
        <fullName evidence="3">histidine kinase</fullName>
        <ecNumber evidence="3">2.7.13.3</ecNumber>
    </recommendedName>
</protein>
<dbReference type="GO" id="GO:0004721">
    <property type="term" value="F:phosphoprotein phosphatase activity"/>
    <property type="evidence" value="ECO:0007669"/>
    <property type="project" value="TreeGrafter"/>
</dbReference>
<dbReference type="PRINTS" id="PR00344">
    <property type="entry name" value="BCTRLSENSOR"/>
</dbReference>
<gene>
    <name evidence="14" type="ORF">CP373A1_02225</name>
</gene>
<keyword evidence="10" id="KW-1133">Transmembrane helix</keyword>
<name>A0A174R7N0_9CLOT</name>
<proteinExistence type="predicted"/>
<evidence type="ECO:0000313" key="15">
    <source>
        <dbReference type="Proteomes" id="UP000092714"/>
    </source>
</evidence>
<dbReference type="InterPro" id="IPR036890">
    <property type="entry name" value="HATPase_C_sf"/>
</dbReference>
<keyword evidence="11" id="KW-0902">Two-component regulatory system</keyword>
<dbReference type="CDD" id="cd00082">
    <property type="entry name" value="HisKA"/>
    <property type="match status" value="1"/>
</dbReference>
<keyword evidence="6" id="KW-0812">Transmembrane</keyword>
<keyword evidence="9" id="KW-0067">ATP-binding</keyword>
<keyword evidence="4" id="KW-0597">Phosphoprotein</keyword>
<dbReference type="SMART" id="SM00388">
    <property type="entry name" value="HisKA"/>
    <property type="match status" value="1"/>
</dbReference>
<evidence type="ECO:0000256" key="8">
    <source>
        <dbReference type="ARBA" id="ARBA00022777"/>
    </source>
</evidence>
<dbReference type="PROSITE" id="PS50109">
    <property type="entry name" value="HIS_KIN"/>
    <property type="match status" value="1"/>
</dbReference>
<dbReference type="eggNOG" id="COG2205">
    <property type="taxonomic scope" value="Bacteria"/>
</dbReference>
<dbReference type="InterPro" id="IPR005467">
    <property type="entry name" value="His_kinase_dom"/>
</dbReference>
<evidence type="ECO:0000256" key="12">
    <source>
        <dbReference type="ARBA" id="ARBA00023136"/>
    </source>
</evidence>
<dbReference type="OrthoDB" id="335833at2"/>
<dbReference type="InterPro" id="IPR003661">
    <property type="entry name" value="HisK_dim/P_dom"/>
</dbReference>
<keyword evidence="12" id="KW-0472">Membrane</keyword>
<evidence type="ECO:0000259" key="13">
    <source>
        <dbReference type="PROSITE" id="PS50109"/>
    </source>
</evidence>
<sequence length="311" mass="35858">MKLVLWVVIIILLSVTIYDKYRLRRITKDIKFISDELNKFNEDEMCKTLLLPTDKLELRRLLVGINDLINFNRRENTLRINKETTINNMLSNVSHDLKTPLTVIMGYIEILIKDSTISEDERNEILNKINTRSKEVLELVNKFFTLAKLESGDKKIDLEKIDLREISREIILSYYDILSNEEFQVNINMPEESAYVLGNKEGVERVINNLINNAYKYGGSGKYLGFNIIKDEENTFIEVIDRGRGISKEEQKKVFERSYIGESSRNKEASGSGLGLAISKKLVENMEGAIEVESEQGKETVFRVALKNFTV</sequence>
<comment type="catalytic activity">
    <reaction evidence="1">
        <text>ATP + protein L-histidine = ADP + protein N-phospho-L-histidine.</text>
        <dbReference type="EC" id="2.7.13.3"/>
    </reaction>
</comment>
<dbReference type="GO" id="GO:0000155">
    <property type="term" value="F:phosphorelay sensor kinase activity"/>
    <property type="evidence" value="ECO:0007669"/>
    <property type="project" value="InterPro"/>
</dbReference>
<dbReference type="Pfam" id="PF02518">
    <property type="entry name" value="HATPase_c"/>
    <property type="match status" value="1"/>
</dbReference>
<dbReference type="InterPro" id="IPR004358">
    <property type="entry name" value="Sig_transdc_His_kin-like_C"/>
</dbReference>